<dbReference type="InterPro" id="IPR007219">
    <property type="entry name" value="XnlR_reg_dom"/>
</dbReference>
<keyword evidence="2" id="KW-1133">Transmembrane helix</keyword>
<dbReference type="GO" id="GO:0003677">
    <property type="term" value="F:DNA binding"/>
    <property type="evidence" value="ECO:0007669"/>
    <property type="project" value="InterPro"/>
</dbReference>
<evidence type="ECO:0000259" key="3">
    <source>
        <dbReference type="SMART" id="SM00906"/>
    </source>
</evidence>
<evidence type="ECO:0000256" key="1">
    <source>
        <dbReference type="ARBA" id="ARBA00023242"/>
    </source>
</evidence>
<accession>A0A4S8MUT1</accession>
<keyword evidence="1" id="KW-0539">Nucleus</keyword>
<keyword evidence="2" id="KW-0472">Membrane</keyword>
<dbReference type="PANTHER" id="PTHR46910:SF38">
    <property type="entry name" value="ZN(2)-C6 FUNGAL-TYPE DOMAIN-CONTAINING PROTEIN"/>
    <property type="match status" value="1"/>
</dbReference>
<dbReference type="GO" id="GO:0006351">
    <property type="term" value="P:DNA-templated transcription"/>
    <property type="evidence" value="ECO:0007669"/>
    <property type="project" value="InterPro"/>
</dbReference>
<feature type="transmembrane region" description="Helical" evidence="2">
    <location>
        <begin position="547"/>
        <end position="567"/>
    </location>
</feature>
<reference evidence="4 5" key="1">
    <citation type="journal article" date="2019" name="Nat. Ecol. Evol.">
        <title>Megaphylogeny resolves global patterns of mushroom evolution.</title>
        <authorList>
            <person name="Varga T."/>
            <person name="Krizsan K."/>
            <person name="Foldi C."/>
            <person name="Dima B."/>
            <person name="Sanchez-Garcia M."/>
            <person name="Sanchez-Ramirez S."/>
            <person name="Szollosi G.J."/>
            <person name="Szarkandi J.G."/>
            <person name="Papp V."/>
            <person name="Albert L."/>
            <person name="Andreopoulos W."/>
            <person name="Angelini C."/>
            <person name="Antonin V."/>
            <person name="Barry K.W."/>
            <person name="Bougher N.L."/>
            <person name="Buchanan P."/>
            <person name="Buyck B."/>
            <person name="Bense V."/>
            <person name="Catcheside P."/>
            <person name="Chovatia M."/>
            <person name="Cooper J."/>
            <person name="Damon W."/>
            <person name="Desjardin D."/>
            <person name="Finy P."/>
            <person name="Geml J."/>
            <person name="Haridas S."/>
            <person name="Hughes K."/>
            <person name="Justo A."/>
            <person name="Karasinski D."/>
            <person name="Kautmanova I."/>
            <person name="Kiss B."/>
            <person name="Kocsube S."/>
            <person name="Kotiranta H."/>
            <person name="LaButti K.M."/>
            <person name="Lechner B.E."/>
            <person name="Liimatainen K."/>
            <person name="Lipzen A."/>
            <person name="Lukacs Z."/>
            <person name="Mihaltcheva S."/>
            <person name="Morgado L.N."/>
            <person name="Niskanen T."/>
            <person name="Noordeloos M.E."/>
            <person name="Ohm R.A."/>
            <person name="Ortiz-Santana B."/>
            <person name="Ovrebo C."/>
            <person name="Racz N."/>
            <person name="Riley R."/>
            <person name="Savchenko A."/>
            <person name="Shiryaev A."/>
            <person name="Soop K."/>
            <person name="Spirin V."/>
            <person name="Szebenyi C."/>
            <person name="Tomsovsky M."/>
            <person name="Tulloss R.E."/>
            <person name="Uehling J."/>
            <person name="Grigoriev I.V."/>
            <person name="Vagvolgyi C."/>
            <person name="Papp T."/>
            <person name="Martin F.M."/>
            <person name="Miettinen O."/>
            <person name="Hibbett D.S."/>
            <person name="Nagy L.G."/>
        </authorList>
    </citation>
    <scope>NUCLEOTIDE SEQUENCE [LARGE SCALE GENOMIC DNA]</scope>
    <source>
        <strain evidence="4 5">CBS 962.96</strain>
    </source>
</reference>
<sequence length="790" mass="88974">MPDQICSNCIAFRCECTHVLSDAKKKRGPPKGTPRNDRSVAAAVTAILSTTKPFVIPEDSDTVRQLLIDLASRIKLLESRLQEVLKSNSGPPASSVESQSQQITFATIQRPFPTSILPPQAESTALDEELSESLVRLVLDQAKESPSGQVNHTVIAAATLEDQEDLGPGYGYQVKASLTNLRRPEFWHVYPWQLPPPEYFPPLVFPEEDLLEHLTGLYFLHFHPLVPILHRQTFERSVKQGHHFSDRLFGSVVLAVCFTASRLSNDKRVFDETSGTEASAGWKWFRQIRLIRPNFAVNPPSIHELQLYCLVIPFIGSSSSYHVSSALISLGLRFAQEMGAHRQKPGKPTIESELLKRAFWALYVLDVFVGSYMGRPRATSVDDFDVDLPIECDDEYWETSDPAQSFKQPPDRPSYVVYWNSFIKLLDILSFAQRTIFAVRRSDFWTAMGMSGPEWNEKVVSEIDSSLNKWIDSVPSHLKWGPQQAHHMFLQQSCCLYASYYWVQMVVHRAFIPKPGKSPVTRLPSMTICVNAARTCCRIVEIKHRSGLIPMLNVLIALYTSAIVLLLNAWRGKHLNTPVDIDKEMKNVYSCIEMLRLYESRWRSAGSCIDILRELIVLTGMNSEESASYILLEKSTKRMRDTEHNIQSEHVTASTSGTDDTMNMGLNQFTFNFGADVSLFDLPLSSTELGNLPLHGSTFWNAFEEKQTTEGDINDWITTSTGRNTDFASNKQDQELSSLNDFLTGQVDPIPGTSENIIWDDWDNPLNQVINVDELMRAMDPSGPSGPSGL</sequence>
<feature type="domain" description="Xylanolytic transcriptional activator regulatory" evidence="3">
    <location>
        <begin position="324"/>
        <end position="395"/>
    </location>
</feature>
<dbReference type="GO" id="GO:0003700">
    <property type="term" value="F:DNA-binding transcription factor activity"/>
    <property type="evidence" value="ECO:0007669"/>
    <property type="project" value="InterPro"/>
</dbReference>
<dbReference type="Proteomes" id="UP000297245">
    <property type="component" value="Unassembled WGS sequence"/>
</dbReference>
<dbReference type="GO" id="GO:0008270">
    <property type="term" value="F:zinc ion binding"/>
    <property type="evidence" value="ECO:0007669"/>
    <property type="project" value="InterPro"/>
</dbReference>
<proteinExistence type="predicted"/>
<evidence type="ECO:0000313" key="4">
    <source>
        <dbReference type="EMBL" id="THV07020.1"/>
    </source>
</evidence>
<dbReference type="EMBL" id="ML179040">
    <property type="protein sequence ID" value="THV07020.1"/>
    <property type="molecule type" value="Genomic_DNA"/>
</dbReference>
<dbReference type="CDD" id="cd12148">
    <property type="entry name" value="fungal_TF_MHR"/>
    <property type="match status" value="1"/>
</dbReference>
<dbReference type="Pfam" id="PF04082">
    <property type="entry name" value="Fungal_trans"/>
    <property type="match status" value="1"/>
</dbReference>
<evidence type="ECO:0000256" key="2">
    <source>
        <dbReference type="SAM" id="Phobius"/>
    </source>
</evidence>
<organism evidence="4 5">
    <name type="scientific">Dendrothele bispora (strain CBS 962.96)</name>
    <dbReference type="NCBI Taxonomy" id="1314807"/>
    <lineage>
        <taxon>Eukaryota</taxon>
        <taxon>Fungi</taxon>
        <taxon>Dikarya</taxon>
        <taxon>Basidiomycota</taxon>
        <taxon>Agaricomycotina</taxon>
        <taxon>Agaricomycetes</taxon>
        <taxon>Agaricomycetidae</taxon>
        <taxon>Agaricales</taxon>
        <taxon>Agaricales incertae sedis</taxon>
        <taxon>Dendrothele</taxon>
    </lineage>
</organism>
<dbReference type="AlphaFoldDB" id="A0A4S8MUT1"/>
<dbReference type="PANTHER" id="PTHR46910">
    <property type="entry name" value="TRANSCRIPTION FACTOR PDR1"/>
    <property type="match status" value="1"/>
</dbReference>
<protein>
    <recommendedName>
        <fullName evidence="3">Xylanolytic transcriptional activator regulatory domain-containing protein</fullName>
    </recommendedName>
</protein>
<evidence type="ECO:0000313" key="5">
    <source>
        <dbReference type="Proteomes" id="UP000297245"/>
    </source>
</evidence>
<gene>
    <name evidence="4" type="ORF">K435DRAFT_710727</name>
</gene>
<dbReference type="SMART" id="SM00906">
    <property type="entry name" value="Fungal_trans"/>
    <property type="match status" value="1"/>
</dbReference>
<keyword evidence="5" id="KW-1185">Reference proteome</keyword>
<dbReference type="InterPro" id="IPR050987">
    <property type="entry name" value="AtrR-like"/>
</dbReference>
<keyword evidence="2" id="KW-0812">Transmembrane</keyword>
<dbReference type="OrthoDB" id="4456959at2759"/>
<name>A0A4S8MUT1_DENBC</name>